<evidence type="ECO:0000256" key="20">
    <source>
        <dbReference type="ARBA" id="ARBA00075597"/>
    </source>
</evidence>
<evidence type="ECO:0000256" key="12">
    <source>
        <dbReference type="ARBA" id="ARBA00023136"/>
    </source>
</evidence>
<evidence type="ECO:0000256" key="22">
    <source>
        <dbReference type="SAM" id="MobiDB-lite"/>
    </source>
</evidence>
<feature type="compositionally biased region" description="Basic and acidic residues" evidence="22">
    <location>
        <begin position="19"/>
        <end position="32"/>
    </location>
</feature>
<keyword evidence="5" id="KW-0999">Mitochondrion inner membrane</keyword>
<dbReference type="CDD" id="cd01122">
    <property type="entry name" value="Twinkle_C"/>
    <property type="match status" value="1"/>
</dbReference>
<evidence type="ECO:0000313" key="24">
    <source>
        <dbReference type="Ensembl" id="ENSOANP00000050115.1"/>
    </source>
</evidence>
<keyword evidence="14" id="KW-1135">Mitochondrion nucleoid</keyword>
<evidence type="ECO:0000256" key="10">
    <source>
        <dbReference type="ARBA" id="ARBA00023121"/>
    </source>
</evidence>
<evidence type="ECO:0000256" key="11">
    <source>
        <dbReference type="ARBA" id="ARBA00023128"/>
    </source>
</evidence>
<evidence type="ECO:0000313" key="25">
    <source>
        <dbReference type="Proteomes" id="UP000002279"/>
    </source>
</evidence>
<dbReference type="GO" id="GO:0005739">
    <property type="term" value="C:mitochondrion"/>
    <property type="evidence" value="ECO:0000318"/>
    <property type="project" value="GO_Central"/>
</dbReference>
<comment type="subcellular location">
    <subcellularLocation>
        <location evidence="2">Mitochondrion inner membrane</location>
        <topology evidence="2">Peripheral membrane protein</topology>
    </subcellularLocation>
    <subcellularLocation>
        <location evidence="1">Mitochondrion matrix</location>
        <location evidence="1">Mitochondrion nucleoid</location>
    </subcellularLocation>
</comment>
<dbReference type="GO" id="GO:0008289">
    <property type="term" value="F:lipid binding"/>
    <property type="evidence" value="ECO:0007669"/>
    <property type="project" value="UniProtKB-KW"/>
</dbReference>
<evidence type="ECO:0000256" key="14">
    <source>
        <dbReference type="ARBA" id="ARBA00023271"/>
    </source>
</evidence>
<evidence type="ECO:0000256" key="7">
    <source>
        <dbReference type="ARBA" id="ARBA00022806"/>
    </source>
</evidence>
<evidence type="ECO:0000256" key="16">
    <source>
        <dbReference type="ARBA" id="ARBA00048954"/>
    </source>
</evidence>
<dbReference type="InterPro" id="IPR027032">
    <property type="entry name" value="Twinkle-like"/>
</dbReference>
<evidence type="ECO:0000256" key="21">
    <source>
        <dbReference type="ARBA" id="ARBA00079710"/>
    </source>
</evidence>
<dbReference type="GO" id="GO:0016787">
    <property type="term" value="F:hydrolase activity"/>
    <property type="evidence" value="ECO:0007669"/>
    <property type="project" value="UniProtKB-KW"/>
</dbReference>
<comment type="catalytic activity">
    <reaction evidence="16">
        <text>ATP + H2O = ADP + phosphate + H(+)</text>
        <dbReference type="Rhea" id="RHEA:13065"/>
        <dbReference type="ChEBI" id="CHEBI:15377"/>
        <dbReference type="ChEBI" id="CHEBI:15378"/>
        <dbReference type="ChEBI" id="CHEBI:30616"/>
        <dbReference type="ChEBI" id="CHEBI:43474"/>
        <dbReference type="ChEBI" id="CHEBI:456216"/>
        <dbReference type="EC" id="5.6.2.3"/>
    </reaction>
</comment>
<keyword evidence="9" id="KW-0809">Transit peptide</keyword>
<reference evidence="24" key="1">
    <citation type="submission" date="2025-08" db="UniProtKB">
        <authorList>
            <consortium name="Ensembl"/>
        </authorList>
    </citation>
    <scope>IDENTIFICATION</scope>
    <source>
        <strain evidence="24">Glennie</strain>
    </source>
</reference>
<dbReference type="PROSITE" id="PS51199">
    <property type="entry name" value="SF4_HELICASE"/>
    <property type="match status" value="1"/>
</dbReference>
<gene>
    <name evidence="24" type="primary">LOC100681837</name>
</gene>
<keyword evidence="7" id="KW-0347">Helicase</keyword>
<dbReference type="GO" id="GO:0003697">
    <property type="term" value="F:single-stranded DNA binding"/>
    <property type="evidence" value="ECO:0000318"/>
    <property type="project" value="GO_Central"/>
</dbReference>
<dbReference type="AlphaFoldDB" id="A0A6I8PBJ8"/>
<feature type="region of interest" description="Disordered" evidence="22">
    <location>
        <begin position="658"/>
        <end position="685"/>
    </location>
</feature>
<evidence type="ECO:0000256" key="6">
    <source>
        <dbReference type="ARBA" id="ARBA00022801"/>
    </source>
</evidence>
<dbReference type="GO" id="GO:0003678">
    <property type="term" value="F:DNA helicase activity"/>
    <property type="evidence" value="ECO:0000318"/>
    <property type="project" value="GO_Central"/>
</dbReference>
<keyword evidence="25" id="KW-1185">Reference proteome</keyword>
<evidence type="ECO:0000256" key="15">
    <source>
        <dbReference type="ARBA" id="ARBA00044969"/>
    </source>
</evidence>
<dbReference type="GeneTree" id="ENSGT00390000004495"/>
<reference evidence="24" key="2">
    <citation type="submission" date="2025-09" db="UniProtKB">
        <authorList>
            <consortium name="Ensembl"/>
        </authorList>
    </citation>
    <scope>IDENTIFICATION</scope>
    <source>
        <strain evidence="24">Glennie</strain>
    </source>
</reference>
<dbReference type="GO" id="GO:0006264">
    <property type="term" value="P:mitochondrial DNA replication"/>
    <property type="evidence" value="ECO:0000318"/>
    <property type="project" value="GO_Central"/>
</dbReference>
<dbReference type="FunFam" id="3.40.1360.10:FF:000008">
    <property type="entry name" value="Mitochondrial helicase twinkle"/>
    <property type="match status" value="1"/>
</dbReference>
<evidence type="ECO:0000256" key="18">
    <source>
        <dbReference type="ARBA" id="ARBA00074853"/>
    </source>
</evidence>
<accession>A0A6I8PBJ8</accession>
<evidence type="ECO:0000256" key="5">
    <source>
        <dbReference type="ARBA" id="ARBA00022792"/>
    </source>
</evidence>
<keyword evidence="12" id="KW-0472">Membrane</keyword>
<dbReference type="OMA" id="MMADEKS"/>
<dbReference type="Proteomes" id="UP000002279">
    <property type="component" value="Unplaced"/>
</dbReference>
<dbReference type="CDD" id="cd01029">
    <property type="entry name" value="TOPRIM_primases"/>
    <property type="match status" value="1"/>
</dbReference>
<dbReference type="Gene3D" id="3.40.50.300">
    <property type="entry name" value="P-loop containing nucleotide triphosphate hydrolases"/>
    <property type="match status" value="1"/>
</dbReference>
<evidence type="ECO:0000259" key="23">
    <source>
        <dbReference type="PROSITE" id="PS51199"/>
    </source>
</evidence>
<dbReference type="GO" id="GO:0005524">
    <property type="term" value="F:ATP binding"/>
    <property type="evidence" value="ECO:0007669"/>
    <property type="project" value="UniProtKB-KW"/>
</dbReference>
<dbReference type="SUPFAM" id="SSF52540">
    <property type="entry name" value="P-loop containing nucleoside triphosphate hydrolases"/>
    <property type="match status" value="1"/>
</dbReference>
<evidence type="ECO:0000256" key="1">
    <source>
        <dbReference type="ARBA" id="ARBA00004436"/>
    </source>
</evidence>
<keyword evidence="13" id="KW-0413">Isomerase</keyword>
<evidence type="ECO:0000256" key="13">
    <source>
        <dbReference type="ARBA" id="ARBA00023235"/>
    </source>
</evidence>
<dbReference type="Gene3D" id="3.40.1360.10">
    <property type="match status" value="1"/>
</dbReference>
<keyword evidence="8" id="KW-0067">ATP-binding</keyword>
<dbReference type="InterPro" id="IPR007694">
    <property type="entry name" value="DNA_helicase_DnaB-like_C"/>
</dbReference>
<dbReference type="Pfam" id="PF13481">
    <property type="entry name" value="AAA_25"/>
    <property type="match status" value="1"/>
</dbReference>
<proteinExistence type="predicted"/>
<dbReference type="PANTHER" id="PTHR12873:SF0">
    <property type="entry name" value="TWINKLE MTDNA HELICASE"/>
    <property type="match status" value="1"/>
</dbReference>
<evidence type="ECO:0000256" key="8">
    <source>
        <dbReference type="ARBA" id="ARBA00022840"/>
    </source>
</evidence>
<dbReference type="Bgee" id="ENSOANG00000042089">
    <property type="expression patterns" value="Expressed in heart and 7 other cell types or tissues"/>
</dbReference>
<evidence type="ECO:0000256" key="9">
    <source>
        <dbReference type="ARBA" id="ARBA00022946"/>
    </source>
</evidence>
<dbReference type="InParanoid" id="A0A6I8PBJ8"/>
<dbReference type="FunFam" id="3.40.50.300:FF:000845">
    <property type="entry name" value="Mitochondrial helicase twinkle"/>
    <property type="match status" value="1"/>
</dbReference>
<dbReference type="InterPro" id="IPR027417">
    <property type="entry name" value="P-loop_NTPase"/>
</dbReference>
<evidence type="ECO:0000256" key="3">
    <source>
        <dbReference type="ARBA" id="ARBA00022705"/>
    </source>
</evidence>
<name>A0A6I8PBJ8_ORNAN</name>
<dbReference type="InterPro" id="IPR034154">
    <property type="entry name" value="TOPRIM_DnaG/twinkle"/>
</dbReference>
<dbReference type="EC" id="5.6.2.3" evidence="15"/>
<feature type="domain" description="SF4 helicase" evidence="23">
    <location>
        <begin position="403"/>
        <end position="654"/>
    </location>
</feature>
<evidence type="ECO:0000256" key="19">
    <source>
        <dbReference type="ARBA" id="ARBA00075552"/>
    </source>
</evidence>
<protein>
    <recommendedName>
        <fullName evidence="18">Twinkle mtDNA helicase</fullName>
        <ecNumber evidence="15">5.6.2.3</ecNumber>
    </recommendedName>
    <alternativeName>
        <fullName evidence="19">T7 gp4-like protein with intramitochondrial nucleoid localization</fullName>
    </alternativeName>
    <alternativeName>
        <fullName evidence="21">T7-like mitochondrial DNA helicase</fullName>
    </alternativeName>
    <alternativeName>
        <fullName evidence="20">Twinkle protein, mitochondrial</fullName>
    </alternativeName>
</protein>
<keyword evidence="4" id="KW-0547">Nucleotide-binding</keyword>
<dbReference type="GO" id="GO:0043139">
    <property type="term" value="F:5'-3' DNA helicase activity"/>
    <property type="evidence" value="ECO:0007669"/>
    <property type="project" value="UniProtKB-EC"/>
</dbReference>
<keyword evidence="10" id="KW-0446">Lipid-binding</keyword>
<feature type="region of interest" description="Disordered" evidence="22">
    <location>
        <begin position="1"/>
        <end position="34"/>
    </location>
</feature>
<keyword evidence="11" id="KW-0496">Mitochondrion</keyword>
<keyword evidence="6" id="KW-0378">Hydrolase</keyword>
<dbReference type="FunCoup" id="A0A6I8PBJ8">
    <property type="interactions" value="1425"/>
</dbReference>
<evidence type="ECO:0000256" key="4">
    <source>
        <dbReference type="ARBA" id="ARBA00022741"/>
    </source>
</evidence>
<sequence>MGSDVVRAPRGAHNFNPRFPEEVTETRRREGEGLSGPALCGCPLAMRGWARAVVAPLGARRPPCRAFRREAPATPTVAELRRYLRARGIPFHDGHCCLRVPSPFAGREGEAARRSLCIDKTTGRFLCTASLAEGSWRDFQAHVEPPGEGAAEPPGEPVLGEAEAEDVRRLWARALPLWELPDGEAEEEEEEAPRAAFGLSRLSDATLRRFSVRYLRGARSLVFPWFCPRSGSGLRGLKLLAAECEGDGVRYVETTLPRPAAYLNLFGLPLIGRRDAEVVLTGRELDSLALHQATGKPTLALPRGTACLPPALLPYLEPFKRIVLWLGDDLRSWEAAKLFARKLNPKRCWLVVPGEQRPRPLDALARGLNLPRILDAAQPAGSPKGIDSLHQIHNQLLGNPVNAEQVAGVRWSRFPDLSRLLKGHRKGEITVLIGSMGSGKTTFTGEYSLDLCMQGVSTLWGSFEIGIARLAKVMFTQFSRGRLEEEPDQYDAWVDRFEDLPLYFMTFHGQQNIKTALDTICHAVYMYDIRHVVIDNLQLVTGQGRRSADRLTAQDTVLGAFRRFATDSGCHVTLVIHPREEDDDRELQAASLSGSSRAIQEADNVLILQDRKLVTGPGKRYLQVAKNRFDGAVGTFPLEFCKTSLTFSPLAKAKGKARLKKMKDGKNLASPKAQGDSKEDTPGKL</sequence>
<dbReference type="GO" id="GO:0005743">
    <property type="term" value="C:mitochondrial inner membrane"/>
    <property type="evidence" value="ECO:0007669"/>
    <property type="project" value="UniProtKB-SubCell"/>
</dbReference>
<organism evidence="24 25">
    <name type="scientific">Ornithorhynchus anatinus</name>
    <name type="common">Duckbill platypus</name>
    <dbReference type="NCBI Taxonomy" id="9258"/>
    <lineage>
        <taxon>Eukaryota</taxon>
        <taxon>Metazoa</taxon>
        <taxon>Chordata</taxon>
        <taxon>Craniata</taxon>
        <taxon>Vertebrata</taxon>
        <taxon>Euteleostomi</taxon>
        <taxon>Mammalia</taxon>
        <taxon>Monotremata</taxon>
        <taxon>Ornithorhynchidae</taxon>
        <taxon>Ornithorhynchus</taxon>
    </lineage>
</organism>
<keyword evidence="3" id="KW-0235">DNA replication</keyword>
<dbReference type="Ensembl" id="ENSOANT00000050374.1">
    <property type="protein sequence ID" value="ENSOANP00000050115.1"/>
    <property type="gene ID" value="ENSOANG00000042089.1"/>
</dbReference>
<dbReference type="PANTHER" id="PTHR12873">
    <property type="entry name" value="T7-LIKE MITOCHONDRIAL DNA HELICASE"/>
    <property type="match status" value="1"/>
</dbReference>
<dbReference type="GO" id="GO:0042645">
    <property type="term" value="C:mitochondrial nucleoid"/>
    <property type="evidence" value="ECO:0007669"/>
    <property type="project" value="UniProtKB-SubCell"/>
</dbReference>
<feature type="compositionally biased region" description="Basic and acidic residues" evidence="22">
    <location>
        <begin position="675"/>
        <end position="685"/>
    </location>
</feature>
<evidence type="ECO:0000256" key="2">
    <source>
        <dbReference type="ARBA" id="ARBA00004637"/>
    </source>
</evidence>
<evidence type="ECO:0000256" key="17">
    <source>
        <dbReference type="ARBA" id="ARBA00055412"/>
    </source>
</evidence>
<comment type="function">
    <text evidence="17">Mitochondrial helicase involved in mtDNA replication and repair. Might have a role in mtDNA repair. Has DNA strand separation activity needed to form a processive replication fork for leading strand synthesis which is catalyzed by the formation of a replisome complex with POLG and mtSDB. Preferentially unwinds DNA substrates with pre-existing 5'-and 3'- single-stranded tails but is also active on a 5'- flap substrate. Can dissociate the invading strand of immobile or mobile D-loop DNA structures irrespective of the single strand polarity of the third strand. In addition to its DNA strand separation activity, also has DNA strand annealing, DNA strand-exchange and DNA branch migration activities.</text>
</comment>